<dbReference type="SUPFAM" id="SSF55781">
    <property type="entry name" value="GAF domain-like"/>
    <property type="match status" value="1"/>
</dbReference>
<dbReference type="Proteomes" id="UP000243799">
    <property type="component" value="Unassembled WGS sequence"/>
</dbReference>
<dbReference type="STRING" id="490629.SAMN05216266_101268"/>
<evidence type="ECO:0000256" key="1">
    <source>
        <dbReference type="ARBA" id="ARBA00023015"/>
    </source>
</evidence>
<dbReference type="InterPro" id="IPR005561">
    <property type="entry name" value="ANTAR"/>
</dbReference>
<dbReference type="AlphaFoldDB" id="A0A1I0VJ22"/>
<keyword evidence="2" id="KW-0804">Transcription</keyword>
<dbReference type="Pfam" id="PF03861">
    <property type="entry name" value="ANTAR"/>
    <property type="match status" value="1"/>
</dbReference>
<dbReference type="SMART" id="SM01012">
    <property type="entry name" value="ANTAR"/>
    <property type="match status" value="1"/>
</dbReference>
<organism evidence="4 5">
    <name type="scientific">Amycolatopsis marina</name>
    <dbReference type="NCBI Taxonomy" id="490629"/>
    <lineage>
        <taxon>Bacteria</taxon>
        <taxon>Bacillati</taxon>
        <taxon>Actinomycetota</taxon>
        <taxon>Actinomycetes</taxon>
        <taxon>Pseudonocardiales</taxon>
        <taxon>Pseudonocardiaceae</taxon>
        <taxon>Amycolatopsis</taxon>
    </lineage>
</organism>
<dbReference type="OrthoDB" id="7466251at2"/>
<dbReference type="InterPro" id="IPR036388">
    <property type="entry name" value="WH-like_DNA-bd_sf"/>
</dbReference>
<dbReference type="RefSeq" id="WP_091668198.1">
    <property type="nucleotide sequence ID" value="NZ_FOKG01000001.1"/>
</dbReference>
<proteinExistence type="predicted"/>
<evidence type="ECO:0000259" key="3">
    <source>
        <dbReference type="SMART" id="SM01012"/>
    </source>
</evidence>
<gene>
    <name evidence="4" type="ORF">SAMN05216266_101268</name>
</gene>
<dbReference type="GO" id="GO:0003723">
    <property type="term" value="F:RNA binding"/>
    <property type="evidence" value="ECO:0007669"/>
    <property type="project" value="InterPro"/>
</dbReference>
<name>A0A1I0VJ22_9PSEU</name>
<evidence type="ECO:0000256" key="2">
    <source>
        <dbReference type="ARBA" id="ARBA00023163"/>
    </source>
</evidence>
<dbReference type="EMBL" id="FOKG01000001">
    <property type="protein sequence ID" value="SFA76037.1"/>
    <property type="molecule type" value="Genomic_DNA"/>
</dbReference>
<dbReference type="Gene3D" id="3.30.450.40">
    <property type="match status" value="1"/>
</dbReference>
<evidence type="ECO:0000313" key="5">
    <source>
        <dbReference type="Proteomes" id="UP000243799"/>
    </source>
</evidence>
<feature type="domain" description="ANTAR" evidence="3">
    <location>
        <begin position="170"/>
        <end position="222"/>
    </location>
</feature>
<sequence>MTVARRERLLGLLDPGSCDPVALLRRVCELCIFECSVSGASMSIGGSGTDGNQALVHATNARSVLLEDLQRTVGEGPGHAARDTRGPVLVPDLSINLARWPGYTPGAQAAGAAAVFSFPLQVGAVSLGLLDLHRTSAGSLGRDQLGDVLLLAEIATHAALDDLGSVAAMDMARLSDIHAVVHQATGIVSVQLTVSMREALVRIRAHAYANQLPLNEVARQIVDKRLRLTRGQ</sequence>
<evidence type="ECO:0000313" key="4">
    <source>
        <dbReference type="EMBL" id="SFA76037.1"/>
    </source>
</evidence>
<accession>A0A1I0VJ22</accession>
<dbReference type="Gene3D" id="1.10.10.10">
    <property type="entry name" value="Winged helix-like DNA-binding domain superfamily/Winged helix DNA-binding domain"/>
    <property type="match status" value="1"/>
</dbReference>
<keyword evidence="5" id="KW-1185">Reference proteome</keyword>
<protein>
    <submittedName>
        <fullName evidence="4">ANTAR domain-containing protein</fullName>
    </submittedName>
</protein>
<dbReference type="InterPro" id="IPR029016">
    <property type="entry name" value="GAF-like_dom_sf"/>
</dbReference>
<reference evidence="5" key="1">
    <citation type="submission" date="2016-10" db="EMBL/GenBank/DDBJ databases">
        <authorList>
            <person name="Varghese N."/>
            <person name="Submissions S."/>
        </authorList>
    </citation>
    <scope>NUCLEOTIDE SEQUENCE [LARGE SCALE GENOMIC DNA]</scope>
    <source>
        <strain evidence="5">CGMCC 4.3568</strain>
    </source>
</reference>
<keyword evidence="1" id="KW-0805">Transcription regulation</keyword>